<accession>A0ABS9BLV7</accession>
<comment type="caution">
    <text evidence="2">The sequence shown here is derived from an EMBL/GenBank/DDBJ whole genome shotgun (WGS) entry which is preliminary data.</text>
</comment>
<feature type="coiled-coil region" evidence="1">
    <location>
        <begin position="1"/>
        <end position="93"/>
    </location>
</feature>
<dbReference type="EMBL" id="JAKEVY010000004">
    <property type="protein sequence ID" value="MCF1716103.1"/>
    <property type="molecule type" value="Genomic_DNA"/>
</dbReference>
<evidence type="ECO:0000313" key="3">
    <source>
        <dbReference type="Proteomes" id="UP001200145"/>
    </source>
</evidence>
<protein>
    <submittedName>
        <fullName evidence="2">Uncharacterized protein</fullName>
    </submittedName>
</protein>
<proteinExistence type="predicted"/>
<reference evidence="2 3" key="1">
    <citation type="submission" date="2022-01" db="EMBL/GenBank/DDBJ databases">
        <title>Flavihumibacter sp. nov., isolated from sediment of a river.</title>
        <authorList>
            <person name="Liu H."/>
        </authorList>
    </citation>
    <scope>NUCLEOTIDE SEQUENCE [LARGE SCALE GENOMIC DNA]</scope>
    <source>
        <strain evidence="2 3">RY-1</strain>
    </source>
</reference>
<gene>
    <name evidence="2" type="ORF">L0U88_15790</name>
</gene>
<sequence length="96" mass="11462">MQALLDHINRIQDKLAELQKQYSQAKKEQDRLQQTFQLLQEKDRLQQARIEELERQLEVVRATRPASMSDADRQALEKRINQYLKEIEQCIALLNE</sequence>
<keyword evidence="1" id="KW-0175">Coiled coil</keyword>
<dbReference type="RefSeq" id="WP_234867054.1">
    <property type="nucleotide sequence ID" value="NZ_JAKEVY010000004.1"/>
</dbReference>
<evidence type="ECO:0000256" key="1">
    <source>
        <dbReference type="SAM" id="Coils"/>
    </source>
</evidence>
<name>A0ABS9BLV7_9BACT</name>
<dbReference type="Proteomes" id="UP001200145">
    <property type="component" value="Unassembled WGS sequence"/>
</dbReference>
<organism evidence="2 3">
    <name type="scientific">Flavihumibacter fluminis</name>
    <dbReference type="NCBI Taxonomy" id="2909236"/>
    <lineage>
        <taxon>Bacteria</taxon>
        <taxon>Pseudomonadati</taxon>
        <taxon>Bacteroidota</taxon>
        <taxon>Chitinophagia</taxon>
        <taxon>Chitinophagales</taxon>
        <taxon>Chitinophagaceae</taxon>
        <taxon>Flavihumibacter</taxon>
    </lineage>
</organism>
<evidence type="ECO:0000313" key="2">
    <source>
        <dbReference type="EMBL" id="MCF1716103.1"/>
    </source>
</evidence>
<keyword evidence="3" id="KW-1185">Reference proteome</keyword>